<comment type="similarity">
    <text evidence="2">Belongs to the acetate uptake transporter (AceTr) (TC 2.A.96) family.</text>
</comment>
<accession>A0A5P9XWM7</accession>
<dbReference type="KEGG" id="atx:GCD22_03635"/>
<comment type="subcellular location">
    <subcellularLocation>
        <location evidence="1">Membrane</location>
        <topology evidence="1">Multi-pass membrane protein</topology>
    </subcellularLocation>
</comment>
<evidence type="ECO:0000256" key="2">
    <source>
        <dbReference type="ARBA" id="ARBA00005587"/>
    </source>
</evidence>
<evidence type="ECO:0000256" key="3">
    <source>
        <dbReference type="ARBA" id="ARBA00022692"/>
    </source>
</evidence>
<dbReference type="InterPro" id="IPR051633">
    <property type="entry name" value="AceTr"/>
</dbReference>
<keyword evidence="3 6" id="KW-0812">Transmembrane</keyword>
<evidence type="ECO:0000256" key="4">
    <source>
        <dbReference type="ARBA" id="ARBA00022989"/>
    </source>
</evidence>
<evidence type="ECO:0008006" key="9">
    <source>
        <dbReference type="Google" id="ProtNLM"/>
    </source>
</evidence>
<dbReference type="Proteomes" id="UP000363590">
    <property type="component" value="Chromosome"/>
</dbReference>
<proteinExistence type="inferred from homology"/>
<organism evidence="7 8">
    <name type="scientific">Acidithiobacillus thiooxidans ATCC 19377</name>
    <dbReference type="NCBI Taxonomy" id="637390"/>
    <lineage>
        <taxon>Bacteria</taxon>
        <taxon>Pseudomonadati</taxon>
        <taxon>Pseudomonadota</taxon>
        <taxon>Acidithiobacillia</taxon>
        <taxon>Acidithiobacillales</taxon>
        <taxon>Acidithiobacillaceae</taxon>
        <taxon>Acidithiobacillus</taxon>
    </lineage>
</organism>
<evidence type="ECO:0000313" key="7">
    <source>
        <dbReference type="EMBL" id="QFX97666.1"/>
    </source>
</evidence>
<evidence type="ECO:0000256" key="5">
    <source>
        <dbReference type="ARBA" id="ARBA00023136"/>
    </source>
</evidence>
<dbReference type="Pfam" id="PF01184">
    <property type="entry name" value="Gpr1_Fun34_YaaH"/>
    <property type="match status" value="1"/>
</dbReference>
<dbReference type="PANTHER" id="PTHR31123:SF1">
    <property type="entry name" value="ACCUMULATION OF DYADS PROTEIN 2-RELATED"/>
    <property type="match status" value="1"/>
</dbReference>
<protein>
    <recommendedName>
        <fullName evidence="9">Succinate-acetate/proton symporter SatP</fullName>
    </recommendedName>
</protein>
<evidence type="ECO:0000256" key="6">
    <source>
        <dbReference type="SAM" id="Phobius"/>
    </source>
</evidence>
<feature type="transmembrane region" description="Helical" evidence="6">
    <location>
        <begin position="95"/>
        <end position="113"/>
    </location>
</feature>
<dbReference type="RefSeq" id="WP_153940876.1">
    <property type="nucleotide sequence ID" value="NZ_CP045571.1"/>
</dbReference>
<evidence type="ECO:0000256" key="1">
    <source>
        <dbReference type="ARBA" id="ARBA00004141"/>
    </source>
</evidence>
<dbReference type="EMBL" id="CP045571">
    <property type="protein sequence ID" value="QFX97666.1"/>
    <property type="molecule type" value="Genomic_DNA"/>
</dbReference>
<evidence type="ECO:0000313" key="8">
    <source>
        <dbReference type="Proteomes" id="UP000363590"/>
    </source>
</evidence>
<feature type="transmembrane region" description="Helical" evidence="6">
    <location>
        <begin position="61"/>
        <end position="83"/>
    </location>
</feature>
<keyword evidence="4 6" id="KW-1133">Transmembrane helix</keyword>
<feature type="transmembrane region" description="Helical" evidence="6">
    <location>
        <begin position="144"/>
        <end position="163"/>
    </location>
</feature>
<feature type="transmembrane region" description="Helical" evidence="6">
    <location>
        <begin position="119"/>
        <end position="137"/>
    </location>
</feature>
<gene>
    <name evidence="7" type="ORF">GCD22_03635</name>
</gene>
<dbReference type="AlphaFoldDB" id="A0A5P9XWM7"/>
<dbReference type="GO" id="GO:0015123">
    <property type="term" value="F:acetate transmembrane transporter activity"/>
    <property type="evidence" value="ECO:0007669"/>
    <property type="project" value="TreeGrafter"/>
</dbReference>
<feature type="transmembrane region" description="Helical" evidence="6">
    <location>
        <begin position="34"/>
        <end position="55"/>
    </location>
</feature>
<dbReference type="PANTHER" id="PTHR31123">
    <property type="entry name" value="ACCUMULATION OF DYADS PROTEIN 2-RELATED"/>
    <property type="match status" value="1"/>
</dbReference>
<keyword evidence="5 6" id="KW-0472">Membrane</keyword>
<dbReference type="GO" id="GO:0005886">
    <property type="term" value="C:plasma membrane"/>
    <property type="evidence" value="ECO:0007669"/>
    <property type="project" value="TreeGrafter"/>
</dbReference>
<sequence>MKDPIAIGLFGFAVPLFIIGAVFYGIVPLAGLGTLLALCFGFGAAAMYMAGGFTYQMPNSYIATVFFTYGSFFLSFAIAAISGGLAATMKSAPQLLMVWFWLMALITFIFFIASLRANIGLVLLFGILCAAFVLMAISVSNIAGLLFMIVALIGFYLAAVHVINPVIGKAILPVGSLAPKKA</sequence>
<feature type="transmembrane region" description="Helical" evidence="6">
    <location>
        <begin position="6"/>
        <end position="27"/>
    </location>
</feature>
<dbReference type="GeneID" id="60697821"/>
<dbReference type="InterPro" id="IPR000791">
    <property type="entry name" value="Gpr1/Fun34/SatP-like"/>
</dbReference>
<reference evidence="7 8" key="1">
    <citation type="submission" date="2019-10" db="EMBL/GenBank/DDBJ databases">
        <authorList>
            <person name="Wang R."/>
        </authorList>
    </citation>
    <scope>NUCLEOTIDE SEQUENCE [LARGE SCALE GENOMIC DNA]</scope>
    <source>
        <strain evidence="7 8">ATCC 19377</strain>
    </source>
</reference>
<name>A0A5P9XWM7_ACITH</name>